<dbReference type="KEGG" id="eiv:EIN_401210"/>
<dbReference type="AlphaFoldDB" id="A0A0A1UD65"/>
<organism evidence="1 2">
    <name type="scientific">Entamoeba invadens IP1</name>
    <dbReference type="NCBI Taxonomy" id="370355"/>
    <lineage>
        <taxon>Eukaryota</taxon>
        <taxon>Amoebozoa</taxon>
        <taxon>Evosea</taxon>
        <taxon>Archamoebae</taxon>
        <taxon>Mastigamoebida</taxon>
        <taxon>Entamoebidae</taxon>
        <taxon>Entamoeba</taxon>
    </lineage>
</organism>
<feature type="non-terminal residue" evidence="1">
    <location>
        <position position="1"/>
    </location>
</feature>
<reference evidence="1 2" key="1">
    <citation type="submission" date="2012-10" db="EMBL/GenBank/DDBJ databases">
        <authorList>
            <person name="Zafar N."/>
            <person name="Inman J."/>
            <person name="Hall N."/>
            <person name="Lorenzi H."/>
            <person name="Caler E."/>
        </authorList>
    </citation>
    <scope>NUCLEOTIDE SEQUENCE [LARGE SCALE GENOMIC DNA]</scope>
    <source>
        <strain evidence="1 2">IP1</strain>
    </source>
</reference>
<proteinExistence type="predicted"/>
<dbReference type="GeneID" id="14893356"/>
<accession>A0A0A1UD65</accession>
<evidence type="ECO:0000313" key="2">
    <source>
        <dbReference type="Proteomes" id="UP000014680"/>
    </source>
</evidence>
<protein>
    <submittedName>
        <fullName evidence="1">Uncharacterized protein</fullName>
    </submittedName>
</protein>
<evidence type="ECO:0000313" key="1">
    <source>
        <dbReference type="EMBL" id="ELP94368.1"/>
    </source>
</evidence>
<dbReference type="EMBL" id="KB206235">
    <property type="protein sequence ID" value="ELP94368.1"/>
    <property type="molecule type" value="Genomic_DNA"/>
</dbReference>
<dbReference type="RefSeq" id="XP_004261139.1">
    <property type="nucleotide sequence ID" value="XM_004261091.1"/>
</dbReference>
<dbReference type="Proteomes" id="UP000014680">
    <property type="component" value="Unassembled WGS sequence"/>
</dbReference>
<gene>
    <name evidence="1" type="ORF">EIN_401210</name>
</gene>
<name>A0A0A1UD65_ENTIV</name>
<sequence>AAIDTLLLLKPKEKKAALRGVTIISRHHFLNYGEKDCII</sequence>
<keyword evidence="2" id="KW-1185">Reference proteome</keyword>
<dbReference type="VEuPathDB" id="AmoebaDB:EIN_401210"/>